<protein>
    <submittedName>
        <fullName evidence="1">Uncharacterized protein</fullName>
    </submittedName>
</protein>
<name>A0A8S1NY38_9CILI</name>
<accession>A0A8S1NY38</accession>
<sequence>MQVKWKQTIQNLFLNILISFKLKVKQKYMRFMGTQNERIGKRKYIYIDQEKFMNNFQFSDGKYIIFKSQAIHFGMTNLQIFMVHIKIIKKRVQINDIIFSFEEDLINQSRENQEKLR</sequence>
<dbReference type="Proteomes" id="UP000692954">
    <property type="component" value="Unassembled WGS sequence"/>
</dbReference>
<keyword evidence="2" id="KW-1185">Reference proteome</keyword>
<evidence type="ECO:0000313" key="1">
    <source>
        <dbReference type="EMBL" id="CAD8096600.1"/>
    </source>
</evidence>
<comment type="caution">
    <text evidence="1">The sequence shown here is derived from an EMBL/GenBank/DDBJ whole genome shotgun (WGS) entry which is preliminary data.</text>
</comment>
<dbReference type="AlphaFoldDB" id="A0A8S1NY38"/>
<evidence type="ECO:0000313" key="2">
    <source>
        <dbReference type="Proteomes" id="UP000692954"/>
    </source>
</evidence>
<organism evidence="1 2">
    <name type="scientific">Paramecium sonneborni</name>
    <dbReference type="NCBI Taxonomy" id="65129"/>
    <lineage>
        <taxon>Eukaryota</taxon>
        <taxon>Sar</taxon>
        <taxon>Alveolata</taxon>
        <taxon>Ciliophora</taxon>
        <taxon>Intramacronucleata</taxon>
        <taxon>Oligohymenophorea</taxon>
        <taxon>Peniculida</taxon>
        <taxon>Parameciidae</taxon>
        <taxon>Paramecium</taxon>
    </lineage>
</organism>
<dbReference type="EMBL" id="CAJJDN010000066">
    <property type="protein sequence ID" value="CAD8096600.1"/>
    <property type="molecule type" value="Genomic_DNA"/>
</dbReference>
<reference evidence="1" key="1">
    <citation type="submission" date="2021-01" db="EMBL/GenBank/DDBJ databases">
        <authorList>
            <consortium name="Genoscope - CEA"/>
            <person name="William W."/>
        </authorList>
    </citation>
    <scope>NUCLEOTIDE SEQUENCE</scope>
</reference>
<gene>
    <name evidence="1" type="ORF">PSON_ATCC_30995.1.T0660251</name>
</gene>
<proteinExistence type="predicted"/>